<dbReference type="Pfam" id="PF12937">
    <property type="entry name" value="F-box-like"/>
    <property type="match status" value="1"/>
</dbReference>
<comment type="caution">
    <text evidence="2">The sequence shown here is derived from an EMBL/GenBank/DDBJ whole genome shotgun (WGS) entry which is preliminary data.</text>
</comment>
<evidence type="ECO:0000313" key="3">
    <source>
        <dbReference type="Proteomes" id="UP001302321"/>
    </source>
</evidence>
<organism evidence="2 3">
    <name type="scientific">Triangularia setosa</name>
    <dbReference type="NCBI Taxonomy" id="2587417"/>
    <lineage>
        <taxon>Eukaryota</taxon>
        <taxon>Fungi</taxon>
        <taxon>Dikarya</taxon>
        <taxon>Ascomycota</taxon>
        <taxon>Pezizomycotina</taxon>
        <taxon>Sordariomycetes</taxon>
        <taxon>Sordariomycetidae</taxon>
        <taxon>Sordariales</taxon>
        <taxon>Podosporaceae</taxon>
        <taxon>Triangularia</taxon>
    </lineage>
</organism>
<protein>
    <recommendedName>
        <fullName evidence="1">F-box domain-containing protein</fullName>
    </recommendedName>
</protein>
<evidence type="ECO:0000259" key="1">
    <source>
        <dbReference type="PROSITE" id="PS50181"/>
    </source>
</evidence>
<evidence type="ECO:0000313" key="2">
    <source>
        <dbReference type="EMBL" id="KAK4176812.1"/>
    </source>
</evidence>
<proteinExistence type="predicted"/>
<keyword evidence="3" id="KW-1185">Reference proteome</keyword>
<reference evidence="2" key="1">
    <citation type="journal article" date="2023" name="Mol. Phylogenet. Evol.">
        <title>Genome-scale phylogeny and comparative genomics of the fungal order Sordariales.</title>
        <authorList>
            <person name="Hensen N."/>
            <person name="Bonometti L."/>
            <person name="Westerberg I."/>
            <person name="Brannstrom I.O."/>
            <person name="Guillou S."/>
            <person name="Cros-Aarteil S."/>
            <person name="Calhoun S."/>
            <person name="Haridas S."/>
            <person name="Kuo A."/>
            <person name="Mondo S."/>
            <person name="Pangilinan J."/>
            <person name="Riley R."/>
            <person name="LaButti K."/>
            <person name="Andreopoulos B."/>
            <person name="Lipzen A."/>
            <person name="Chen C."/>
            <person name="Yan M."/>
            <person name="Daum C."/>
            <person name="Ng V."/>
            <person name="Clum A."/>
            <person name="Steindorff A."/>
            <person name="Ohm R.A."/>
            <person name="Martin F."/>
            <person name="Silar P."/>
            <person name="Natvig D.O."/>
            <person name="Lalanne C."/>
            <person name="Gautier V."/>
            <person name="Ament-Velasquez S.L."/>
            <person name="Kruys A."/>
            <person name="Hutchinson M.I."/>
            <person name="Powell A.J."/>
            <person name="Barry K."/>
            <person name="Miller A.N."/>
            <person name="Grigoriev I.V."/>
            <person name="Debuchy R."/>
            <person name="Gladieux P."/>
            <person name="Hiltunen Thoren M."/>
            <person name="Johannesson H."/>
        </authorList>
    </citation>
    <scope>NUCLEOTIDE SEQUENCE</scope>
    <source>
        <strain evidence="2">CBS 892.96</strain>
    </source>
</reference>
<dbReference type="PROSITE" id="PS50181">
    <property type="entry name" value="FBOX"/>
    <property type="match status" value="1"/>
</dbReference>
<feature type="domain" description="F-box" evidence="1">
    <location>
        <begin position="6"/>
        <end position="52"/>
    </location>
</feature>
<dbReference type="SUPFAM" id="SSF81383">
    <property type="entry name" value="F-box domain"/>
    <property type="match status" value="1"/>
</dbReference>
<dbReference type="Gene3D" id="2.130.10.10">
    <property type="entry name" value="YVTN repeat-like/Quinoprotein amine dehydrogenase"/>
    <property type="match status" value="1"/>
</dbReference>
<dbReference type="Proteomes" id="UP001302321">
    <property type="component" value="Unassembled WGS sequence"/>
</dbReference>
<accession>A0AAN7A8Y3</accession>
<dbReference type="InterPro" id="IPR036322">
    <property type="entry name" value="WD40_repeat_dom_sf"/>
</dbReference>
<dbReference type="InterPro" id="IPR036047">
    <property type="entry name" value="F-box-like_dom_sf"/>
</dbReference>
<dbReference type="AlphaFoldDB" id="A0AAN7A8Y3"/>
<dbReference type="EMBL" id="MU866184">
    <property type="protein sequence ID" value="KAK4176812.1"/>
    <property type="molecule type" value="Genomic_DNA"/>
</dbReference>
<dbReference type="SUPFAM" id="SSF50978">
    <property type="entry name" value="WD40 repeat-like"/>
    <property type="match status" value="1"/>
</dbReference>
<name>A0AAN7A8Y3_9PEZI</name>
<dbReference type="InterPro" id="IPR001810">
    <property type="entry name" value="F-box_dom"/>
</dbReference>
<gene>
    <name evidence="2" type="ORF">QBC36DRAFT_3824</name>
</gene>
<dbReference type="CDD" id="cd09917">
    <property type="entry name" value="F-box_SF"/>
    <property type="match status" value="1"/>
</dbReference>
<reference evidence="2" key="2">
    <citation type="submission" date="2023-05" db="EMBL/GenBank/DDBJ databases">
        <authorList>
            <consortium name="Lawrence Berkeley National Laboratory"/>
            <person name="Steindorff A."/>
            <person name="Hensen N."/>
            <person name="Bonometti L."/>
            <person name="Westerberg I."/>
            <person name="Brannstrom I.O."/>
            <person name="Guillou S."/>
            <person name="Cros-Aarteil S."/>
            <person name="Calhoun S."/>
            <person name="Haridas S."/>
            <person name="Kuo A."/>
            <person name="Mondo S."/>
            <person name="Pangilinan J."/>
            <person name="Riley R."/>
            <person name="Labutti K."/>
            <person name="Andreopoulos B."/>
            <person name="Lipzen A."/>
            <person name="Chen C."/>
            <person name="Yanf M."/>
            <person name="Daum C."/>
            <person name="Ng V."/>
            <person name="Clum A."/>
            <person name="Ohm R."/>
            <person name="Martin F."/>
            <person name="Silar P."/>
            <person name="Natvig D."/>
            <person name="Lalanne C."/>
            <person name="Gautier V."/>
            <person name="Ament-Velasquez S.L."/>
            <person name="Kruys A."/>
            <person name="Hutchinson M.I."/>
            <person name="Powell A.J."/>
            <person name="Barry K."/>
            <person name="Miller A.N."/>
            <person name="Grigoriev I.V."/>
            <person name="Debuchy R."/>
            <person name="Gladieux P."/>
            <person name="Thoren M.H."/>
            <person name="Johannesson H."/>
        </authorList>
    </citation>
    <scope>NUCLEOTIDE SEQUENCE</scope>
    <source>
        <strain evidence="2">CBS 892.96</strain>
    </source>
</reference>
<dbReference type="SMART" id="SM00256">
    <property type="entry name" value="FBOX"/>
    <property type="match status" value="1"/>
</dbReference>
<dbReference type="InterPro" id="IPR015943">
    <property type="entry name" value="WD40/YVTN_repeat-like_dom_sf"/>
</dbReference>
<sequence>MGFSVPKSFLDLPLEIQFLVFANFDCARDLRALALTCKKLRDAVDNDGWRRFVERSFPSLSIPIPNGNRHTWKQLAESLTWQGRCWDRRALQFQVLLHSPQGDDVRRHQARFRGNAGYKGLFHSVVDAHFDPATHEELVVWGAGEDIVARYRERHGVDKSSKSTWHRVNGRELGFRAAYDDVNSIKIVNHHTGRAVVTGRHNGTVSLISAEPGHFGQPISELKFTSPDTSETTTAAEPENLSSLDILQHGAETRIAVATRNSLVIFDLPGDIAAELEPSATFDLKTEIFSLNTSRLSRARWMEQGETIALALSGSPNPLRYLSLTPTGITHHTAAKNATITAQFELKNNGNICPNSLEPVYRSGGSRTSLLLSAWRDGTIRLQDLRTPSPFDAVYQDNVDPWVDAEALMTYGTERFVAGGGDGLTVKIFDFRWDRPYHHTSGLSCLNRTPFPAPSQAFLKNPASSAFGNEKCGQGRACHYHEFSKHIYYRPNAKFYLSRSLINSSASIWSLARGSDISPNFYIGISGGVIEAGLEPCPNNYPPDQLITDPNFGFPDWRGRTAEGSGYMSRQVSPALMEIGDGYAYKHNDRPILLPKLKDCGGPPAWTGSRLELSKYHRLDMNYQMESDFV</sequence>